<accession>A0ABN1LDW3</accession>
<dbReference type="EMBL" id="BAAAFD010000002">
    <property type="protein sequence ID" value="GAA0853896.1"/>
    <property type="molecule type" value="Genomic_DNA"/>
</dbReference>
<evidence type="ECO:0000313" key="3">
    <source>
        <dbReference type="EMBL" id="GAA0853896.1"/>
    </source>
</evidence>
<organism evidence="3 4">
    <name type="scientific">Aliiglaciecola litoralis</name>
    <dbReference type="NCBI Taxonomy" id="582857"/>
    <lineage>
        <taxon>Bacteria</taxon>
        <taxon>Pseudomonadati</taxon>
        <taxon>Pseudomonadota</taxon>
        <taxon>Gammaproteobacteria</taxon>
        <taxon>Alteromonadales</taxon>
        <taxon>Alteromonadaceae</taxon>
        <taxon>Aliiglaciecola</taxon>
    </lineage>
</organism>
<dbReference type="Pfam" id="PF04012">
    <property type="entry name" value="PspA_IM30"/>
    <property type="match status" value="1"/>
</dbReference>
<name>A0ABN1LDW3_9ALTE</name>
<proteinExistence type="inferred from homology"/>
<reference evidence="3 4" key="1">
    <citation type="journal article" date="2019" name="Int. J. Syst. Evol. Microbiol.">
        <title>The Global Catalogue of Microorganisms (GCM) 10K type strain sequencing project: providing services to taxonomists for standard genome sequencing and annotation.</title>
        <authorList>
            <consortium name="The Broad Institute Genomics Platform"/>
            <consortium name="The Broad Institute Genome Sequencing Center for Infectious Disease"/>
            <person name="Wu L."/>
            <person name="Ma J."/>
        </authorList>
    </citation>
    <scope>NUCLEOTIDE SEQUENCE [LARGE SCALE GENOMIC DNA]</scope>
    <source>
        <strain evidence="3 4">JCM 15896</strain>
    </source>
</reference>
<feature type="coiled-coil region" evidence="2">
    <location>
        <begin position="161"/>
        <end position="188"/>
    </location>
</feature>
<evidence type="ECO:0000256" key="2">
    <source>
        <dbReference type="SAM" id="Coils"/>
    </source>
</evidence>
<dbReference type="NCBIfam" id="TIGR02977">
    <property type="entry name" value="phageshock_pspA"/>
    <property type="match status" value="1"/>
</dbReference>
<dbReference type="RefSeq" id="WP_343856760.1">
    <property type="nucleotide sequence ID" value="NZ_BAAAFD010000002.1"/>
</dbReference>
<dbReference type="Proteomes" id="UP001500359">
    <property type="component" value="Unassembled WGS sequence"/>
</dbReference>
<evidence type="ECO:0000256" key="1">
    <source>
        <dbReference type="ARBA" id="ARBA00043985"/>
    </source>
</evidence>
<comment type="caution">
    <text evidence="3">The sequence shown here is derived from an EMBL/GenBank/DDBJ whole genome shotgun (WGS) entry which is preliminary data.</text>
</comment>
<sequence length="219" mass="25100">MGMFSRISDIVQANINAILDKAEDPHKVIRLIIQEMEETLVEIRSVAARSLADRKHLERKQNNLQAQVKDWQNKAAVALKNDREDLARAALIEKNKAQENLQSLNKEMDMVNETIEKLQDDTARLQDKLKEAKSRQKTLSIRQQSATVRLKVKTTEQVVKIDDAIAKFEHYERKIDDLESQVEAYDLVSNGNSLTAEIQQLELDENIEKELAALRKKVA</sequence>
<dbReference type="PANTHER" id="PTHR31088:SF6">
    <property type="entry name" value="PHAGE SHOCK PROTEIN A"/>
    <property type="match status" value="1"/>
</dbReference>
<dbReference type="PANTHER" id="PTHR31088">
    <property type="entry name" value="MEMBRANE-ASSOCIATED PROTEIN VIPP1, CHLOROPLASTIC"/>
    <property type="match status" value="1"/>
</dbReference>
<keyword evidence="4" id="KW-1185">Reference proteome</keyword>
<protein>
    <submittedName>
        <fullName evidence="3">Phage shock protein PspA</fullName>
    </submittedName>
</protein>
<dbReference type="InterPro" id="IPR007157">
    <property type="entry name" value="PspA_VIPP1"/>
</dbReference>
<gene>
    <name evidence="3" type="primary">pspA_1</name>
    <name evidence="3" type="ORF">GCM10009114_07930</name>
</gene>
<evidence type="ECO:0000313" key="4">
    <source>
        <dbReference type="Proteomes" id="UP001500359"/>
    </source>
</evidence>
<feature type="coiled-coil region" evidence="2">
    <location>
        <begin position="47"/>
        <end position="135"/>
    </location>
</feature>
<comment type="similarity">
    <text evidence="1">Belongs to the PspA/Vipp/IM30 family.</text>
</comment>
<dbReference type="InterPro" id="IPR014319">
    <property type="entry name" value="Phageshock_PspA"/>
</dbReference>
<keyword evidence="2" id="KW-0175">Coiled coil</keyword>